<dbReference type="InterPro" id="IPR036271">
    <property type="entry name" value="Tet_transcr_reg_TetR-rel_C_sf"/>
</dbReference>
<dbReference type="InterPro" id="IPR001647">
    <property type="entry name" value="HTH_TetR"/>
</dbReference>
<keyword evidence="3" id="KW-0804">Transcription</keyword>
<sequence length="195" mass="20703">MARASKAEAQSHRREVVDAAAAQVRARGANGVTVPEVMAAAGLTHGGFYRHFRSKDDLIAQACTAAYVEKIGEMERIIAAAPDAAAARRTFIERYLSVEHRDTASRGCGIAALAGDVARAESDSALRRAYRDGIRNMIGKLGEFGDRPADGAELEHEVLVEVSVLAGALMLARASAGDPVSERILAAAKDFLLDE</sequence>
<dbReference type="Pfam" id="PF00440">
    <property type="entry name" value="TetR_N"/>
    <property type="match status" value="1"/>
</dbReference>
<evidence type="ECO:0000256" key="4">
    <source>
        <dbReference type="PROSITE-ProRule" id="PRU00335"/>
    </source>
</evidence>
<feature type="domain" description="HTH tetR-type" evidence="5">
    <location>
        <begin position="10"/>
        <end position="70"/>
    </location>
</feature>
<dbReference type="PANTHER" id="PTHR47506">
    <property type="entry name" value="TRANSCRIPTIONAL REGULATORY PROTEIN"/>
    <property type="match status" value="1"/>
</dbReference>
<dbReference type="PRINTS" id="PR00455">
    <property type="entry name" value="HTHTETR"/>
</dbReference>
<evidence type="ECO:0000313" key="6">
    <source>
        <dbReference type="EMBL" id="QIS12901.1"/>
    </source>
</evidence>
<dbReference type="AlphaFoldDB" id="A0A6G9YI79"/>
<evidence type="ECO:0000256" key="2">
    <source>
        <dbReference type="ARBA" id="ARBA00023125"/>
    </source>
</evidence>
<evidence type="ECO:0000313" key="7">
    <source>
        <dbReference type="Proteomes" id="UP000503540"/>
    </source>
</evidence>
<dbReference type="RefSeq" id="WP_167475516.1">
    <property type="nucleotide sequence ID" value="NZ_CP046172.1"/>
</dbReference>
<dbReference type="GO" id="GO:0003677">
    <property type="term" value="F:DNA binding"/>
    <property type="evidence" value="ECO:0007669"/>
    <property type="project" value="UniProtKB-UniRule"/>
</dbReference>
<reference evidence="6 7" key="1">
    <citation type="journal article" date="2019" name="ACS Chem. Biol.">
        <title>Identification and Mobilization of a Cryptic Antibiotic Biosynthesis Gene Locus from a Human-Pathogenic Nocardia Isolate.</title>
        <authorList>
            <person name="Herisse M."/>
            <person name="Ishida K."/>
            <person name="Porter J.L."/>
            <person name="Howden B."/>
            <person name="Hertweck C."/>
            <person name="Stinear T.P."/>
            <person name="Pidot S.J."/>
        </authorList>
    </citation>
    <scope>NUCLEOTIDE SEQUENCE [LARGE SCALE GENOMIC DNA]</scope>
    <source>
        <strain evidence="6 7">AUSMDU00012717</strain>
    </source>
</reference>
<name>A0A6G9YI79_9NOCA</name>
<evidence type="ECO:0000256" key="1">
    <source>
        <dbReference type="ARBA" id="ARBA00023015"/>
    </source>
</evidence>
<evidence type="ECO:0000256" key="3">
    <source>
        <dbReference type="ARBA" id="ARBA00023163"/>
    </source>
</evidence>
<dbReference type="Gene3D" id="1.10.357.10">
    <property type="entry name" value="Tetracycline Repressor, domain 2"/>
    <property type="match status" value="1"/>
</dbReference>
<dbReference type="Proteomes" id="UP000503540">
    <property type="component" value="Chromosome"/>
</dbReference>
<proteinExistence type="predicted"/>
<feature type="DNA-binding region" description="H-T-H motif" evidence="4">
    <location>
        <begin position="33"/>
        <end position="52"/>
    </location>
</feature>
<keyword evidence="7" id="KW-1185">Reference proteome</keyword>
<keyword evidence="2 4" id="KW-0238">DNA-binding</keyword>
<dbReference type="EMBL" id="CP046172">
    <property type="protein sequence ID" value="QIS12901.1"/>
    <property type="molecule type" value="Genomic_DNA"/>
</dbReference>
<dbReference type="PANTHER" id="PTHR47506:SF7">
    <property type="entry name" value="TRANSCRIPTIONAL REGULATORY PROTEIN"/>
    <property type="match status" value="1"/>
</dbReference>
<gene>
    <name evidence="6" type="ORF">F5544_25230</name>
</gene>
<evidence type="ECO:0000259" key="5">
    <source>
        <dbReference type="PROSITE" id="PS50977"/>
    </source>
</evidence>
<accession>A0A6G9YI79</accession>
<keyword evidence="1" id="KW-0805">Transcription regulation</keyword>
<organism evidence="6 7">
    <name type="scientific">Nocardia arthritidis</name>
    <dbReference type="NCBI Taxonomy" id="228602"/>
    <lineage>
        <taxon>Bacteria</taxon>
        <taxon>Bacillati</taxon>
        <taxon>Actinomycetota</taxon>
        <taxon>Actinomycetes</taxon>
        <taxon>Mycobacteriales</taxon>
        <taxon>Nocardiaceae</taxon>
        <taxon>Nocardia</taxon>
    </lineage>
</organism>
<dbReference type="SUPFAM" id="SSF48498">
    <property type="entry name" value="Tetracyclin repressor-like, C-terminal domain"/>
    <property type="match status" value="1"/>
</dbReference>
<dbReference type="SUPFAM" id="SSF46689">
    <property type="entry name" value="Homeodomain-like"/>
    <property type="match status" value="1"/>
</dbReference>
<dbReference type="KEGG" id="nah:F5544_25230"/>
<dbReference type="PROSITE" id="PS50977">
    <property type="entry name" value="HTH_TETR_2"/>
    <property type="match status" value="1"/>
</dbReference>
<dbReference type="Gene3D" id="1.10.10.60">
    <property type="entry name" value="Homeodomain-like"/>
    <property type="match status" value="1"/>
</dbReference>
<dbReference type="InterPro" id="IPR009057">
    <property type="entry name" value="Homeodomain-like_sf"/>
</dbReference>
<protein>
    <submittedName>
        <fullName evidence="6">TetR family transcriptional regulator</fullName>
    </submittedName>
</protein>